<dbReference type="SMART" id="SM00387">
    <property type="entry name" value="HATPase_c"/>
    <property type="match status" value="1"/>
</dbReference>
<evidence type="ECO:0000256" key="4">
    <source>
        <dbReference type="ARBA" id="ARBA00022741"/>
    </source>
</evidence>
<evidence type="ECO:0000256" key="8">
    <source>
        <dbReference type="PROSITE-ProRule" id="PRU00169"/>
    </source>
</evidence>
<evidence type="ECO:0000256" key="1">
    <source>
        <dbReference type="ARBA" id="ARBA00000085"/>
    </source>
</evidence>
<dbReference type="InterPro" id="IPR036890">
    <property type="entry name" value="HATPase_C_sf"/>
</dbReference>
<evidence type="ECO:0000259" key="9">
    <source>
        <dbReference type="PROSITE" id="PS50109"/>
    </source>
</evidence>
<dbReference type="InterPro" id="IPR050351">
    <property type="entry name" value="BphY/WalK/GraS-like"/>
</dbReference>
<keyword evidence="6" id="KW-0067">ATP-binding</keyword>
<dbReference type="GO" id="GO:0030295">
    <property type="term" value="F:protein kinase activator activity"/>
    <property type="evidence" value="ECO:0007669"/>
    <property type="project" value="TreeGrafter"/>
</dbReference>
<dbReference type="SUPFAM" id="SSF55874">
    <property type="entry name" value="ATPase domain of HSP90 chaperone/DNA topoisomerase II/histidine kinase"/>
    <property type="match status" value="1"/>
</dbReference>
<comment type="caution">
    <text evidence="11">The sequence shown here is derived from an EMBL/GenBank/DDBJ whole genome shotgun (WGS) entry which is preliminary data.</text>
</comment>
<dbReference type="Pfam" id="PF02518">
    <property type="entry name" value="HATPase_c"/>
    <property type="match status" value="1"/>
</dbReference>
<keyword evidence="3" id="KW-0808">Transferase</keyword>
<dbReference type="Gene3D" id="3.40.50.2300">
    <property type="match status" value="1"/>
</dbReference>
<dbReference type="GO" id="GO:0004673">
    <property type="term" value="F:protein histidine kinase activity"/>
    <property type="evidence" value="ECO:0007669"/>
    <property type="project" value="UniProtKB-EC"/>
</dbReference>
<dbReference type="InterPro" id="IPR003594">
    <property type="entry name" value="HATPase_dom"/>
</dbReference>
<dbReference type="GO" id="GO:0007234">
    <property type="term" value="P:osmosensory signaling via phosphorelay pathway"/>
    <property type="evidence" value="ECO:0007669"/>
    <property type="project" value="TreeGrafter"/>
</dbReference>
<protein>
    <recommendedName>
        <fullName evidence="2">histidine kinase</fullName>
        <ecNumber evidence="2">2.7.13.3</ecNumber>
    </recommendedName>
</protein>
<proteinExistence type="predicted"/>
<dbReference type="GO" id="GO:0005524">
    <property type="term" value="F:ATP binding"/>
    <property type="evidence" value="ECO:0007669"/>
    <property type="project" value="UniProtKB-KW"/>
</dbReference>
<organism evidence="11">
    <name type="scientific">Desulfobacca acetoxidans</name>
    <dbReference type="NCBI Taxonomy" id="60893"/>
    <lineage>
        <taxon>Bacteria</taxon>
        <taxon>Pseudomonadati</taxon>
        <taxon>Thermodesulfobacteriota</taxon>
        <taxon>Desulfobaccia</taxon>
        <taxon>Desulfobaccales</taxon>
        <taxon>Desulfobaccaceae</taxon>
        <taxon>Desulfobacca</taxon>
    </lineage>
</organism>
<evidence type="ECO:0000256" key="5">
    <source>
        <dbReference type="ARBA" id="ARBA00022777"/>
    </source>
</evidence>
<dbReference type="InterPro" id="IPR001789">
    <property type="entry name" value="Sig_transdc_resp-reg_receiver"/>
</dbReference>
<comment type="caution">
    <text evidence="8">Lacks conserved residue(s) required for the propagation of feature annotation.</text>
</comment>
<evidence type="ECO:0000256" key="2">
    <source>
        <dbReference type="ARBA" id="ARBA00012438"/>
    </source>
</evidence>
<dbReference type="InterPro" id="IPR005467">
    <property type="entry name" value="His_kinase_dom"/>
</dbReference>
<dbReference type="GO" id="GO:0000156">
    <property type="term" value="F:phosphorelay response regulator activity"/>
    <property type="evidence" value="ECO:0007669"/>
    <property type="project" value="TreeGrafter"/>
</dbReference>
<dbReference type="SUPFAM" id="SSF52172">
    <property type="entry name" value="CheY-like"/>
    <property type="match status" value="1"/>
</dbReference>
<accession>A0A7C3V9P8</accession>
<evidence type="ECO:0000259" key="10">
    <source>
        <dbReference type="PROSITE" id="PS50110"/>
    </source>
</evidence>
<reference evidence="11" key="1">
    <citation type="journal article" date="2020" name="mSystems">
        <title>Genome- and Community-Level Interaction Insights into Carbon Utilization and Element Cycling Functions of Hydrothermarchaeota in Hydrothermal Sediment.</title>
        <authorList>
            <person name="Zhou Z."/>
            <person name="Liu Y."/>
            <person name="Xu W."/>
            <person name="Pan J."/>
            <person name="Luo Z.H."/>
            <person name="Li M."/>
        </authorList>
    </citation>
    <scope>NUCLEOTIDE SEQUENCE [LARGE SCALE GENOMIC DNA]</scope>
    <source>
        <strain evidence="11">SpSt-897</strain>
    </source>
</reference>
<dbReference type="PANTHER" id="PTHR42878">
    <property type="entry name" value="TWO-COMPONENT HISTIDINE KINASE"/>
    <property type="match status" value="1"/>
</dbReference>
<dbReference type="Gene3D" id="3.30.565.10">
    <property type="entry name" value="Histidine kinase-like ATPase, C-terminal domain"/>
    <property type="match status" value="1"/>
</dbReference>
<keyword evidence="4" id="KW-0547">Nucleotide-binding</keyword>
<dbReference type="EMBL" id="DTMF01000350">
    <property type="protein sequence ID" value="HGF35579.1"/>
    <property type="molecule type" value="Genomic_DNA"/>
</dbReference>
<dbReference type="PROSITE" id="PS50109">
    <property type="entry name" value="HIS_KIN"/>
    <property type="match status" value="1"/>
</dbReference>
<dbReference type="PROSITE" id="PS50110">
    <property type="entry name" value="RESPONSE_REGULATORY"/>
    <property type="match status" value="1"/>
</dbReference>
<feature type="domain" description="Histidine kinase" evidence="9">
    <location>
        <begin position="150"/>
        <end position="360"/>
    </location>
</feature>
<gene>
    <name evidence="11" type="ORF">ENW96_14565</name>
</gene>
<evidence type="ECO:0000256" key="3">
    <source>
        <dbReference type="ARBA" id="ARBA00022679"/>
    </source>
</evidence>
<evidence type="ECO:0000313" key="11">
    <source>
        <dbReference type="EMBL" id="HGF35579.1"/>
    </source>
</evidence>
<evidence type="ECO:0000256" key="7">
    <source>
        <dbReference type="ARBA" id="ARBA00023012"/>
    </source>
</evidence>
<evidence type="ECO:0000256" key="6">
    <source>
        <dbReference type="ARBA" id="ARBA00022840"/>
    </source>
</evidence>
<dbReference type="EC" id="2.7.13.3" evidence="2"/>
<dbReference type="PANTHER" id="PTHR42878:SF7">
    <property type="entry name" value="SENSOR HISTIDINE KINASE GLRK"/>
    <property type="match status" value="1"/>
</dbReference>
<dbReference type="CDD" id="cd00156">
    <property type="entry name" value="REC"/>
    <property type="match status" value="1"/>
</dbReference>
<dbReference type="AlphaFoldDB" id="A0A7C3V9P8"/>
<keyword evidence="5" id="KW-0418">Kinase</keyword>
<feature type="domain" description="Response regulatory" evidence="10">
    <location>
        <begin position="5"/>
        <end position="117"/>
    </location>
</feature>
<keyword evidence="7" id="KW-0902">Two-component regulatory system</keyword>
<dbReference type="InterPro" id="IPR011006">
    <property type="entry name" value="CheY-like_superfamily"/>
</dbReference>
<comment type="catalytic activity">
    <reaction evidence="1">
        <text>ATP + protein L-histidine = ADP + protein N-phospho-L-histidine.</text>
        <dbReference type="EC" id="2.7.13.3"/>
    </reaction>
</comment>
<sequence>MLTEEILVVNDGSLLLQMIGGLFQNRGYQLNLTDSPEEALVLLATRNIVLVVLKLDGPQPDRLAVLQAVKELNGAVRLVIVGEATHLPPEIFEVEADDYILLPCRIADLWRRLNRCLEAPAPSAVSTVASRQPDELLHPVNQRVLSNLSLLFHDLQGLLTAINEGMNSLERHLDGRFGEEVEAIFQQTFRKTQVLMTLSTEFFQKFRQRPRSERVDLIEEVIEPVVEELSEDMQKSRITLDNRLFLRLPTRRAIRGDRAALKSVFRNLLHNAITHGGCGSTITFDLDEDQRHFRLQVQNRGAPIPPSRPKALFSGLNQDRGNSEGWGLYLGQQVMRSMGGDVTYESGRQGSNFILTLPRA</sequence>
<name>A0A7C3V9P8_9BACT</name>